<feature type="domain" description="Aminotransferase class V" evidence="8">
    <location>
        <begin position="22"/>
        <end position="414"/>
    </location>
</feature>
<keyword evidence="5" id="KW-0663">Pyridoxal phosphate</keyword>
<evidence type="ECO:0000256" key="4">
    <source>
        <dbReference type="ARBA" id="ARBA00022679"/>
    </source>
</evidence>
<dbReference type="Pfam" id="PF00266">
    <property type="entry name" value="Aminotran_5"/>
    <property type="match status" value="1"/>
</dbReference>
<comment type="cofactor">
    <cofactor evidence="1 7">
        <name>pyridoxal 5'-phosphate</name>
        <dbReference type="ChEBI" id="CHEBI:597326"/>
    </cofactor>
</comment>
<protein>
    <recommendedName>
        <fullName evidence="3">cysteine desulfurase</fullName>
        <ecNumber evidence="3">2.8.1.7</ecNumber>
    </recommendedName>
</protein>
<dbReference type="PANTHER" id="PTHR43586:SF8">
    <property type="entry name" value="CYSTEINE DESULFURASE 1, CHLOROPLASTIC"/>
    <property type="match status" value="1"/>
</dbReference>
<evidence type="ECO:0000256" key="7">
    <source>
        <dbReference type="RuleBase" id="RU004504"/>
    </source>
</evidence>
<dbReference type="GO" id="GO:0030170">
    <property type="term" value="F:pyridoxal phosphate binding"/>
    <property type="evidence" value="ECO:0007669"/>
    <property type="project" value="InterPro"/>
</dbReference>
<name>A0A0G0FX40_9BACT</name>
<dbReference type="GO" id="GO:0031071">
    <property type="term" value="F:cysteine desulfurase activity"/>
    <property type="evidence" value="ECO:0007669"/>
    <property type="project" value="UniProtKB-EC"/>
</dbReference>
<comment type="caution">
    <text evidence="9">The sequence shown here is derived from an EMBL/GenBank/DDBJ whole genome shotgun (WGS) entry which is preliminary data.</text>
</comment>
<evidence type="ECO:0000313" key="10">
    <source>
        <dbReference type="Proteomes" id="UP000034140"/>
    </source>
</evidence>
<keyword evidence="4" id="KW-0808">Transferase</keyword>
<dbReference type="SUPFAM" id="SSF53383">
    <property type="entry name" value="PLP-dependent transferases"/>
    <property type="match status" value="1"/>
</dbReference>
<evidence type="ECO:0000256" key="3">
    <source>
        <dbReference type="ARBA" id="ARBA00012239"/>
    </source>
</evidence>
<evidence type="ECO:0000259" key="8">
    <source>
        <dbReference type="Pfam" id="PF00266"/>
    </source>
</evidence>
<evidence type="ECO:0000256" key="2">
    <source>
        <dbReference type="ARBA" id="ARBA00010447"/>
    </source>
</evidence>
<dbReference type="Proteomes" id="UP000034140">
    <property type="component" value="Unassembled WGS sequence"/>
</dbReference>
<dbReference type="Gene3D" id="3.40.640.10">
    <property type="entry name" value="Type I PLP-dependent aspartate aminotransferase-like (Major domain)"/>
    <property type="match status" value="1"/>
</dbReference>
<dbReference type="GO" id="GO:0006534">
    <property type="term" value="P:cysteine metabolic process"/>
    <property type="evidence" value="ECO:0007669"/>
    <property type="project" value="InterPro"/>
</dbReference>
<dbReference type="InterPro" id="IPR015424">
    <property type="entry name" value="PyrdxlP-dep_Trfase"/>
</dbReference>
<dbReference type="CDD" id="cd06453">
    <property type="entry name" value="SufS_like"/>
    <property type="match status" value="1"/>
</dbReference>
<evidence type="ECO:0000256" key="5">
    <source>
        <dbReference type="ARBA" id="ARBA00022898"/>
    </source>
</evidence>
<dbReference type="InterPro" id="IPR010970">
    <property type="entry name" value="Cys_dSase_SufS"/>
</dbReference>
<comment type="similarity">
    <text evidence="2">Belongs to the class-V pyridoxal-phosphate-dependent aminotransferase family. Csd subfamily.</text>
</comment>
<dbReference type="AlphaFoldDB" id="A0A0G0FX40"/>
<organism evidence="9 10">
    <name type="scientific">candidate division WS6 bacterium GW2011_GWC1_36_11</name>
    <dbReference type="NCBI Taxonomy" id="1619090"/>
    <lineage>
        <taxon>Bacteria</taxon>
        <taxon>Candidatus Dojkabacteria</taxon>
    </lineage>
</organism>
<reference evidence="9 10" key="1">
    <citation type="journal article" date="2015" name="Nature">
        <title>rRNA introns, odd ribosomes, and small enigmatic genomes across a large radiation of phyla.</title>
        <authorList>
            <person name="Brown C.T."/>
            <person name="Hug L.A."/>
            <person name="Thomas B.C."/>
            <person name="Sharon I."/>
            <person name="Castelle C.J."/>
            <person name="Singh A."/>
            <person name="Wilkins M.J."/>
            <person name="Williams K.H."/>
            <person name="Banfield J.F."/>
        </authorList>
    </citation>
    <scope>NUCLEOTIDE SEQUENCE [LARGE SCALE GENOMIC DNA]</scope>
</reference>
<comment type="catalytic activity">
    <reaction evidence="6">
        <text>(sulfur carrier)-H + L-cysteine = (sulfur carrier)-SH + L-alanine</text>
        <dbReference type="Rhea" id="RHEA:43892"/>
        <dbReference type="Rhea" id="RHEA-COMP:14737"/>
        <dbReference type="Rhea" id="RHEA-COMP:14739"/>
        <dbReference type="ChEBI" id="CHEBI:29917"/>
        <dbReference type="ChEBI" id="CHEBI:35235"/>
        <dbReference type="ChEBI" id="CHEBI:57972"/>
        <dbReference type="ChEBI" id="CHEBI:64428"/>
        <dbReference type="EC" id="2.8.1.7"/>
    </reaction>
</comment>
<evidence type="ECO:0000256" key="6">
    <source>
        <dbReference type="ARBA" id="ARBA00050776"/>
    </source>
</evidence>
<sequence>MHNNIRDQFPIFKTKVNGKSLVYLDNAATTQKPQFVLDAINEYYTKYNANIHRSSHVLAKEATERWKEAHQIVADFLNADSYKEIVFTRNTTEGLNLLVNTYGKQNLSKGDIVIISEMEHHSNIVPWQILQKEIGFEIKYIPVNENFDLDIDWLRNEIQKEGERIKVVSVVHISNVLGTLNPAKEIAELAHRVGAFMIIDAAQSIPHIKVDVKELDCDALVFSGHKVYGPTGSGVLFCKENILEKLPPYMGGGEMILRVSKDGFEMNELPWRFEAGTPNIESGIVLGETLKWFSKAVEEMGGYEKLIDHERNLMTGVIDSFDGIDWFKPFGKIETNNRYGALTFNIDGFSFKGCKEKENSNQEGDGIVEYISKNGVCVREGFHCAEPLHDAFNVGPTMRVSFGIYNNMEDVKTFSRYLKEAVLSSY</sequence>
<dbReference type="PROSITE" id="PS00595">
    <property type="entry name" value="AA_TRANSFER_CLASS_5"/>
    <property type="match status" value="1"/>
</dbReference>
<dbReference type="EC" id="2.8.1.7" evidence="3"/>
<evidence type="ECO:0000256" key="1">
    <source>
        <dbReference type="ARBA" id="ARBA00001933"/>
    </source>
</evidence>
<dbReference type="EMBL" id="LBRE01000024">
    <property type="protein sequence ID" value="KKP91950.1"/>
    <property type="molecule type" value="Genomic_DNA"/>
</dbReference>
<dbReference type="PIRSF" id="PIRSF005572">
    <property type="entry name" value="NifS"/>
    <property type="match status" value="1"/>
</dbReference>
<evidence type="ECO:0000313" key="9">
    <source>
        <dbReference type="EMBL" id="KKP91950.1"/>
    </source>
</evidence>
<dbReference type="InterPro" id="IPR015421">
    <property type="entry name" value="PyrdxlP-dep_Trfase_major"/>
</dbReference>
<gene>
    <name evidence="9" type="ORF">UR96_C0024G0009</name>
</gene>
<dbReference type="PATRIC" id="fig|1619090.3.peg.518"/>
<dbReference type="InterPro" id="IPR015422">
    <property type="entry name" value="PyrdxlP-dep_Trfase_small"/>
</dbReference>
<proteinExistence type="inferred from homology"/>
<dbReference type="PANTHER" id="PTHR43586">
    <property type="entry name" value="CYSTEINE DESULFURASE"/>
    <property type="match status" value="1"/>
</dbReference>
<dbReference type="InterPro" id="IPR016454">
    <property type="entry name" value="Cysteine_dSase"/>
</dbReference>
<accession>A0A0G0FX40</accession>
<dbReference type="Gene3D" id="3.90.1150.10">
    <property type="entry name" value="Aspartate Aminotransferase, domain 1"/>
    <property type="match status" value="1"/>
</dbReference>
<dbReference type="InterPro" id="IPR020578">
    <property type="entry name" value="Aminotrans_V_PyrdxlP_BS"/>
</dbReference>
<dbReference type="InterPro" id="IPR000192">
    <property type="entry name" value="Aminotrans_V_dom"/>
</dbReference>